<dbReference type="GO" id="GO:0003997">
    <property type="term" value="F:acyl-CoA oxidase activity"/>
    <property type="evidence" value="ECO:0007669"/>
    <property type="project" value="InterPro"/>
</dbReference>
<dbReference type="GO" id="GO:0055088">
    <property type="term" value="P:lipid homeostasis"/>
    <property type="evidence" value="ECO:0007669"/>
    <property type="project" value="TreeGrafter"/>
</dbReference>
<feature type="non-terminal residue" evidence="12">
    <location>
        <position position="1"/>
    </location>
</feature>
<keyword evidence="7" id="KW-0560">Oxidoreductase</keyword>
<keyword evidence="13" id="KW-1185">Reference proteome</keyword>
<dbReference type="InterPro" id="IPR036250">
    <property type="entry name" value="AcylCo_DH-like_C"/>
</dbReference>
<dbReference type="Proteomes" id="UP000789396">
    <property type="component" value="Unassembled WGS sequence"/>
</dbReference>
<evidence type="ECO:0000313" key="12">
    <source>
        <dbReference type="EMBL" id="CAG8796334.1"/>
    </source>
</evidence>
<dbReference type="Pfam" id="PF01756">
    <property type="entry name" value="ACOX"/>
    <property type="match status" value="1"/>
</dbReference>
<dbReference type="Gene3D" id="1.20.140.10">
    <property type="entry name" value="Butyryl-CoA Dehydrogenase, subunit A, domain 3"/>
    <property type="match status" value="2"/>
</dbReference>
<evidence type="ECO:0000256" key="8">
    <source>
        <dbReference type="ARBA" id="ARBA00023098"/>
    </source>
</evidence>
<dbReference type="EMBL" id="CAJVPZ010066654">
    <property type="protein sequence ID" value="CAG8796334.1"/>
    <property type="molecule type" value="Genomic_DNA"/>
</dbReference>
<dbReference type="OrthoDB" id="538336at2759"/>
<accession>A0A9N9JU71</accession>
<evidence type="ECO:0000256" key="3">
    <source>
        <dbReference type="ARBA" id="ARBA00006288"/>
    </source>
</evidence>
<comment type="caution">
    <text evidence="12">The sequence shown here is derived from an EMBL/GenBank/DDBJ whole genome shotgun (WGS) entry which is preliminary data.</text>
</comment>
<protein>
    <submittedName>
        <fullName evidence="12">4278_t:CDS:1</fullName>
    </submittedName>
</protein>
<dbReference type="AlphaFoldDB" id="A0A9N9JU71"/>
<evidence type="ECO:0000256" key="6">
    <source>
        <dbReference type="ARBA" id="ARBA00022832"/>
    </source>
</evidence>
<comment type="similarity">
    <text evidence="3">Belongs to the acyl-CoA oxidase family.</text>
</comment>
<dbReference type="PANTHER" id="PTHR10909:SF250">
    <property type="entry name" value="PEROXISOMAL ACYL-COENZYME A OXIDASE 1"/>
    <property type="match status" value="1"/>
</dbReference>
<dbReference type="GO" id="GO:0005777">
    <property type="term" value="C:peroxisome"/>
    <property type="evidence" value="ECO:0007669"/>
    <property type="project" value="UniProtKB-SubCell"/>
</dbReference>
<evidence type="ECO:0000256" key="1">
    <source>
        <dbReference type="ARBA" id="ARBA00001974"/>
    </source>
</evidence>
<dbReference type="Pfam" id="PF22924">
    <property type="entry name" value="ACOX_C_alpha1"/>
    <property type="match status" value="1"/>
</dbReference>
<dbReference type="GO" id="GO:0033540">
    <property type="term" value="P:fatty acid beta-oxidation using acyl-CoA oxidase"/>
    <property type="evidence" value="ECO:0007669"/>
    <property type="project" value="TreeGrafter"/>
</dbReference>
<keyword evidence="6" id="KW-0276">Fatty acid metabolism</keyword>
<keyword evidence="9" id="KW-0576">Peroxisome</keyword>
<evidence type="ECO:0000256" key="9">
    <source>
        <dbReference type="ARBA" id="ARBA00023140"/>
    </source>
</evidence>
<evidence type="ECO:0000259" key="11">
    <source>
        <dbReference type="Pfam" id="PF22924"/>
    </source>
</evidence>
<feature type="domain" description="Acyl-CoA oxidase C-alpha1" evidence="11">
    <location>
        <begin position="1"/>
        <end position="118"/>
    </location>
</feature>
<gene>
    <name evidence="12" type="ORF">RFULGI_LOCUS17257</name>
</gene>
<name>A0A9N9JU71_9GLOM</name>
<dbReference type="SUPFAM" id="SSF47203">
    <property type="entry name" value="Acyl-CoA dehydrogenase C-terminal domain-like"/>
    <property type="match status" value="2"/>
</dbReference>
<proteinExistence type="inferred from homology"/>
<keyword evidence="8" id="KW-0443">Lipid metabolism</keyword>
<sequence length="284" mass="32410">ETPVLDYTMQQYRLFAVIAQAYAVYFTGEIITNLYKQYDAQSSSGDFSLLANLHASTSGLKSLVSAMTVDSIEDCRRACGGHGYSNFSGFTMFYQDYLPNPTWEGDNYLLTHQTARYLFKTYREVIHSKHQNKEFTLQYDTNPTIFYILRYLSNPNQKCTVTSPSDFMNPEVQLAIYGYRAANLIAQAVDQIDNHQKNSINEKRRILHNSPGLKKVLTSVCNLFALHTMEKELSEFLESEYLSPKQARMLRVQVSELIKEIRPNAVALVDAFNLPDYLLNSALG</sequence>
<evidence type="ECO:0000256" key="2">
    <source>
        <dbReference type="ARBA" id="ARBA00004275"/>
    </source>
</evidence>
<dbReference type="InterPro" id="IPR012258">
    <property type="entry name" value="Acyl-CoA_oxidase"/>
</dbReference>
<reference evidence="12" key="1">
    <citation type="submission" date="2021-06" db="EMBL/GenBank/DDBJ databases">
        <authorList>
            <person name="Kallberg Y."/>
            <person name="Tangrot J."/>
            <person name="Rosling A."/>
        </authorList>
    </citation>
    <scope>NUCLEOTIDE SEQUENCE</scope>
    <source>
        <strain evidence="12">IN212</strain>
    </source>
</reference>
<feature type="domain" description="Acyl-CoA oxidase C-terminal" evidence="10">
    <location>
        <begin position="209"/>
        <end position="284"/>
    </location>
</feature>
<keyword evidence="5" id="KW-0274">FAD</keyword>
<dbReference type="GO" id="GO:0005504">
    <property type="term" value="F:fatty acid binding"/>
    <property type="evidence" value="ECO:0007669"/>
    <property type="project" value="TreeGrafter"/>
</dbReference>
<evidence type="ECO:0000313" key="13">
    <source>
        <dbReference type="Proteomes" id="UP000789396"/>
    </source>
</evidence>
<evidence type="ECO:0000256" key="5">
    <source>
        <dbReference type="ARBA" id="ARBA00022827"/>
    </source>
</evidence>
<feature type="non-terminal residue" evidence="12">
    <location>
        <position position="284"/>
    </location>
</feature>
<dbReference type="FunFam" id="1.20.140.10:FF:000013">
    <property type="entry name" value="Acyl-coenzyme A oxidase"/>
    <property type="match status" value="1"/>
</dbReference>
<keyword evidence="4" id="KW-0285">Flavoprotein</keyword>
<evidence type="ECO:0000259" key="10">
    <source>
        <dbReference type="Pfam" id="PF01756"/>
    </source>
</evidence>
<dbReference type="GO" id="GO:0071949">
    <property type="term" value="F:FAD binding"/>
    <property type="evidence" value="ECO:0007669"/>
    <property type="project" value="InterPro"/>
</dbReference>
<evidence type="ECO:0000256" key="4">
    <source>
        <dbReference type="ARBA" id="ARBA00022630"/>
    </source>
</evidence>
<dbReference type="PANTHER" id="PTHR10909">
    <property type="entry name" value="ELECTRON TRANSPORT OXIDOREDUCTASE"/>
    <property type="match status" value="1"/>
</dbReference>
<comment type="subcellular location">
    <subcellularLocation>
        <location evidence="2">Peroxisome</location>
    </subcellularLocation>
</comment>
<comment type="cofactor">
    <cofactor evidence="1">
        <name>FAD</name>
        <dbReference type="ChEBI" id="CHEBI:57692"/>
    </cofactor>
</comment>
<dbReference type="InterPro" id="IPR002655">
    <property type="entry name" value="Acyl-CoA_oxidase_C"/>
</dbReference>
<dbReference type="InterPro" id="IPR055060">
    <property type="entry name" value="ACOX_C_alpha1"/>
</dbReference>
<organism evidence="12 13">
    <name type="scientific">Racocetra fulgida</name>
    <dbReference type="NCBI Taxonomy" id="60492"/>
    <lineage>
        <taxon>Eukaryota</taxon>
        <taxon>Fungi</taxon>
        <taxon>Fungi incertae sedis</taxon>
        <taxon>Mucoromycota</taxon>
        <taxon>Glomeromycotina</taxon>
        <taxon>Glomeromycetes</taxon>
        <taxon>Diversisporales</taxon>
        <taxon>Gigasporaceae</taxon>
        <taxon>Racocetra</taxon>
    </lineage>
</organism>
<evidence type="ECO:0000256" key="7">
    <source>
        <dbReference type="ARBA" id="ARBA00023002"/>
    </source>
</evidence>